<keyword evidence="2" id="KW-1185">Reference proteome</keyword>
<dbReference type="OMA" id="ESACNER"/>
<dbReference type="EnsemblMetazoa" id="Aqu2.1.28119_001">
    <property type="protein sequence ID" value="Aqu2.1.28119_001"/>
    <property type="gene ID" value="Aqu2.1.28119"/>
</dbReference>
<dbReference type="Proteomes" id="UP000007879">
    <property type="component" value="Unassembled WGS sequence"/>
</dbReference>
<evidence type="ECO:0000313" key="2">
    <source>
        <dbReference type="Proteomes" id="UP000007879"/>
    </source>
</evidence>
<reference evidence="1" key="2">
    <citation type="submission" date="2017-05" db="UniProtKB">
        <authorList>
            <consortium name="EnsemblMetazoa"/>
        </authorList>
    </citation>
    <scope>IDENTIFICATION</scope>
</reference>
<reference evidence="2" key="1">
    <citation type="journal article" date="2010" name="Nature">
        <title>The Amphimedon queenslandica genome and the evolution of animal complexity.</title>
        <authorList>
            <person name="Srivastava M."/>
            <person name="Simakov O."/>
            <person name="Chapman J."/>
            <person name="Fahey B."/>
            <person name="Gauthier M.E."/>
            <person name="Mitros T."/>
            <person name="Richards G.S."/>
            <person name="Conaco C."/>
            <person name="Dacre M."/>
            <person name="Hellsten U."/>
            <person name="Larroux C."/>
            <person name="Putnam N.H."/>
            <person name="Stanke M."/>
            <person name="Adamska M."/>
            <person name="Darling A."/>
            <person name="Degnan S.M."/>
            <person name="Oakley T.H."/>
            <person name="Plachetzki D.C."/>
            <person name="Zhai Y."/>
            <person name="Adamski M."/>
            <person name="Calcino A."/>
            <person name="Cummins S.F."/>
            <person name="Goodstein D.M."/>
            <person name="Harris C."/>
            <person name="Jackson D.J."/>
            <person name="Leys S.P."/>
            <person name="Shu S."/>
            <person name="Woodcroft B.J."/>
            <person name="Vervoort M."/>
            <person name="Kosik K.S."/>
            <person name="Manning G."/>
            <person name="Degnan B.M."/>
            <person name="Rokhsar D.S."/>
        </authorList>
    </citation>
    <scope>NUCLEOTIDE SEQUENCE [LARGE SCALE GENOMIC DNA]</scope>
</reference>
<sequence>MKVATIANFLEISPSTVKRYINKFYRTGDVNGERKRNGPTQLLGDFEQAVLLRMISNHPGIYLHEIQSKLLNKFGVIVSLATICQSLRYLGCTKQYMHHIALQQSEVLRSKFMAEISLYDPSMLIWIDESGCDRSNTIRKYGYSLKGHPLNDCHLLVRGIRYSVIPIISMNGILDLYITSGTINGEKFINFIRYYFMPLLKPFNYSNEHSV</sequence>
<dbReference type="GO" id="GO:0003676">
    <property type="term" value="F:nucleic acid binding"/>
    <property type="evidence" value="ECO:0007669"/>
    <property type="project" value="InterPro"/>
</dbReference>
<dbReference type="InterPro" id="IPR009057">
    <property type="entry name" value="Homeodomain-like_sf"/>
</dbReference>
<dbReference type="Gene3D" id="3.30.420.10">
    <property type="entry name" value="Ribonuclease H-like superfamily/Ribonuclease H"/>
    <property type="match status" value="1"/>
</dbReference>
<dbReference type="InParanoid" id="A0A1X7UKU7"/>
<dbReference type="PANTHER" id="PTHR46564">
    <property type="entry name" value="TRANSPOSASE"/>
    <property type="match status" value="1"/>
</dbReference>
<dbReference type="SUPFAM" id="SSF46689">
    <property type="entry name" value="Homeodomain-like"/>
    <property type="match status" value="1"/>
</dbReference>
<accession>A0A1X7UKU7</accession>
<dbReference type="AlphaFoldDB" id="A0A1X7UKU7"/>
<proteinExistence type="predicted"/>
<dbReference type="KEGG" id="aqu:105313243"/>
<dbReference type="InterPro" id="IPR036397">
    <property type="entry name" value="RNaseH_sf"/>
</dbReference>
<organism evidence="1">
    <name type="scientific">Amphimedon queenslandica</name>
    <name type="common">Sponge</name>
    <dbReference type="NCBI Taxonomy" id="400682"/>
    <lineage>
        <taxon>Eukaryota</taxon>
        <taxon>Metazoa</taxon>
        <taxon>Porifera</taxon>
        <taxon>Demospongiae</taxon>
        <taxon>Heteroscleromorpha</taxon>
        <taxon>Haplosclerida</taxon>
        <taxon>Niphatidae</taxon>
        <taxon>Amphimedon</taxon>
    </lineage>
</organism>
<protein>
    <submittedName>
        <fullName evidence="1">Uncharacterized protein</fullName>
    </submittedName>
</protein>
<gene>
    <name evidence="1" type="primary">105313243</name>
</gene>
<name>A0A1X7UKU7_AMPQE</name>
<dbReference type="EnsemblMetazoa" id="XM_011406517.1">
    <property type="protein sequence ID" value="XP_011404819.1"/>
    <property type="gene ID" value="LOC105313243"/>
</dbReference>
<dbReference type="OrthoDB" id="5973592at2759"/>
<evidence type="ECO:0000313" key="1">
    <source>
        <dbReference type="EnsemblMetazoa" id="Aqu2.1.28119_001"/>
    </source>
</evidence>
<dbReference type="PANTHER" id="PTHR46564:SF1">
    <property type="entry name" value="TRANSPOSASE"/>
    <property type="match status" value="1"/>
</dbReference>